<proteinExistence type="predicted"/>
<reference evidence="1" key="1">
    <citation type="journal article" date="2014" name="Int. J. Syst. Evol. Microbiol.">
        <title>Complete genome sequence of Corynebacterium casei LMG S-19264T (=DSM 44701T), isolated from a smear-ripened cheese.</title>
        <authorList>
            <consortium name="US DOE Joint Genome Institute (JGI-PGF)"/>
            <person name="Walter F."/>
            <person name="Albersmeier A."/>
            <person name="Kalinowski J."/>
            <person name="Ruckert C."/>
        </authorList>
    </citation>
    <scope>NUCLEOTIDE SEQUENCE</scope>
    <source>
        <strain evidence="1">CGMCC 1.15371</strain>
    </source>
</reference>
<dbReference type="PANTHER" id="PTHR30528">
    <property type="entry name" value="CYTOPLASMIC PROTEIN"/>
    <property type="match status" value="1"/>
</dbReference>
<reference evidence="1" key="2">
    <citation type="submission" date="2020-09" db="EMBL/GenBank/DDBJ databases">
        <authorList>
            <person name="Sun Q."/>
            <person name="Zhou Y."/>
        </authorList>
    </citation>
    <scope>NUCLEOTIDE SEQUENCE</scope>
    <source>
        <strain evidence="1">CGMCC 1.15371</strain>
    </source>
</reference>
<dbReference type="AlphaFoldDB" id="A0A8J2YG07"/>
<keyword evidence="2" id="KW-1185">Reference proteome</keyword>
<gene>
    <name evidence="1" type="primary">ycaQ</name>
    <name evidence="1" type="ORF">GCM10011391_08000</name>
</gene>
<sequence length="410" mass="47726">MHPSYPTTKKALIQLLIESQHLFKSPMPKATSEDVLDMLRRLECVQIDSVASVTKNQHLVMSARLKDYQSSQLTDLLQEGAVFEYAANAMCILPVEDYPLLKPIRDYRQARLQPVLHQLKDVTHRILQRLTIEGALPSRAFLSANRVHGYWDNEQPKTKETSHALNVLFDAGILQIVKREGSERFFDLTQHVIPKRFLDTSERLSMHEAKQSLLDKYMRSYRIFDAQNARFGWYKMNATERKVEIARLLNEDKIIPLAIEGVKRQYYILTEDLDRLKAIESTAQSYRSSAMVFLPPLDNLLWSRNRLEDLFAFNYRWEIYVPTAKRRYGPYAMPILWKDRFIGRIDPVLVKKEQHLTVRLLQIEPHVPITKTLIKQLNRSINTFAKTHGAKSITIEKVEPKTVDPCLILD</sequence>
<dbReference type="Pfam" id="PF06224">
    <property type="entry name" value="AlkZ-like"/>
    <property type="match status" value="1"/>
</dbReference>
<organism evidence="1 2">
    <name type="scientific">Pullulanibacillus camelliae</name>
    <dbReference type="NCBI Taxonomy" id="1707096"/>
    <lineage>
        <taxon>Bacteria</taxon>
        <taxon>Bacillati</taxon>
        <taxon>Bacillota</taxon>
        <taxon>Bacilli</taxon>
        <taxon>Bacillales</taxon>
        <taxon>Sporolactobacillaceae</taxon>
        <taxon>Pullulanibacillus</taxon>
    </lineage>
</organism>
<evidence type="ECO:0000313" key="2">
    <source>
        <dbReference type="Proteomes" id="UP000628775"/>
    </source>
</evidence>
<dbReference type="EMBL" id="BMIR01000002">
    <property type="protein sequence ID" value="GGE31737.1"/>
    <property type="molecule type" value="Genomic_DNA"/>
</dbReference>
<protein>
    <recommendedName>
        <fullName evidence="3">Winged helix-turn-helix domain-containing protein</fullName>
    </recommendedName>
</protein>
<dbReference type="RefSeq" id="WP_229672263.1">
    <property type="nucleotide sequence ID" value="NZ_BMIR01000002.1"/>
</dbReference>
<name>A0A8J2YG07_9BACL</name>
<dbReference type="Proteomes" id="UP000628775">
    <property type="component" value="Unassembled WGS sequence"/>
</dbReference>
<evidence type="ECO:0008006" key="3">
    <source>
        <dbReference type="Google" id="ProtNLM"/>
    </source>
</evidence>
<accession>A0A8J2YG07</accession>
<dbReference type="InterPro" id="IPR009351">
    <property type="entry name" value="AlkZ-like"/>
</dbReference>
<evidence type="ECO:0000313" key="1">
    <source>
        <dbReference type="EMBL" id="GGE31737.1"/>
    </source>
</evidence>
<comment type="caution">
    <text evidence="1">The sequence shown here is derived from an EMBL/GenBank/DDBJ whole genome shotgun (WGS) entry which is preliminary data.</text>
</comment>
<dbReference type="PANTHER" id="PTHR30528:SF0">
    <property type="entry name" value="CYTOPLASMIC PROTEIN"/>
    <property type="match status" value="1"/>
</dbReference>